<dbReference type="InterPro" id="IPR011009">
    <property type="entry name" value="Kinase-like_dom_sf"/>
</dbReference>
<evidence type="ECO:0000313" key="2">
    <source>
        <dbReference type="EMBL" id="PZC71946.1"/>
    </source>
</evidence>
<organism evidence="2 3">
    <name type="scientific">Helicoverpa armigera</name>
    <name type="common">Cotton bollworm</name>
    <name type="synonym">Heliothis armigera</name>
    <dbReference type="NCBI Taxonomy" id="29058"/>
    <lineage>
        <taxon>Eukaryota</taxon>
        <taxon>Metazoa</taxon>
        <taxon>Ecdysozoa</taxon>
        <taxon>Arthropoda</taxon>
        <taxon>Hexapoda</taxon>
        <taxon>Insecta</taxon>
        <taxon>Pterygota</taxon>
        <taxon>Neoptera</taxon>
        <taxon>Endopterygota</taxon>
        <taxon>Lepidoptera</taxon>
        <taxon>Glossata</taxon>
        <taxon>Ditrysia</taxon>
        <taxon>Noctuoidea</taxon>
        <taxon>Noctuidae</taxon>
        <taxon>Heliothinae</taxon>
        <taxon>Helicoverpa</taxon>
    </lineage>
</organism>
<evidence type="ECO:0000313" key="3">
    <source>
        <dbReference type="Proteomes" id="UP000249218"/>
    </source>
</evidence>
<dbReference type="Gene3D" id="3.90.1200.10">
    <property type="match status" value="1"/>
</dbReference>
<name>A0A2W1BGJ3_HELAM</name>
<dbReference type="Pfam" id="PF02958">
    <property type="entry name" value="EcKL"/>
    <property type="match status" value="1"/>
</dbReference>
<dbReference type="AlphaFoldDB" id="A0A2W1BGJ3"/>
<dbReference type="SUPFAM" id="SSF56112">
    <property type="entry name" value="Protein kinase-like (PK-like)"/>
    <property type="match status" value="1"/>
</dbReference>
<dbReference type="EMBL" id="KZ150238">
    <property type="protein sequence ID" value="PZC71946.1"/>
    <property type="molecule type" value="Genomic_DNA"/>
</dbReference>
<accession>A0A2W1BGJ3</accession>
<dbReference type="InterPro" id="IPR004119">
    <property type="entry name" value="EcKL"/>
</dbReference>
<evidence type="ECO:0000259" key="1">
    <source>
        <dbReference type="SMART" id="SM00587"/>
    </source>
</evidence>
<dbReference type="InterPro" id="IPR015897">
    <property type="entry name" value="CHK_kinase-like"/>
</dbReference>
<protein>
    <recommendedName>
        <fullName evidence="1">CHK kinase-like domain-containing protein</fullName>
    </recommendedName>
</protein>
<dbReference type="OrthoDB" id="5396515at2759"/>
<dbReference type="PANTHER" id="PTHR11012:SF57">
    <property type="entry name" value="LD10016P"/>
    <property type="match status" value="1"/>
</dbReference>
<dbReference type="Proteomes" id="UP000249218">
    <property type="component" value="Unassembled WGS sequence"/>
</dbReference>
<dbReference type="PANTHER" id="PTHR11012">
    <property type="entry name" value="PROTEIN KINASE-LIKE DOMAIN-CONTAINING"/>
    <property type="match status" value="1"/>
</dbReference>
<dbReference type="SMART" id="SM00587">
    <property type="entry name" value="CHK"/>
    <property type="match status" value="1"/>
</dbReference>
<reference evidence="2 3" key="1">
    <citation type="journal article" date="2017" name="BMC Biol.">
        <title>Genomic innovations, transcriptional plasticity and gene loss underlying the evolution and divergence of two highly polyphagous and invasive Helicoverpa pest species.</title>
        <authorList>
            <person name="Pearce S.L."/>
            <person name="Clarke D.F."/>
            <person name="East P.D."/>
            <person name="Elfekih S."/>
            <person name="Gordon K.H."/>
            <person name="Jermiin L.S."/>
            <person name="McGaughran A."/>
            <person name="Oakeshott J.G."/>
            <person name="Papanikolaou A."/>
            <person name="Perera O.P."/>
            <person name="Rane R.V."/>
            <person name="Richards S."/>
            <person name="Tay W.T."/>
            <person name="Walsh T.K."/>
            <person name="Anderson A."/>
            <person name="Anderson C.J."/>
            <person name="Asgari S."/>
            <person name="Board P.G."/>
            <person name="Bretschneider A."/>
            <person name="Campbell P.M."/>
            <person name="Chertemps T."/>
            <person name="Christeller J.T."/>
            <person name="Coppin C.W."/>
            <person name="Downes S.J."/>
            <person name="Duan G."/>
            <person name="Farnsworth C.A."/>
            <person name="Good R.T."/>
            <person name="Han L.B."/>
            <person name="Han Y.C."/>
            <person name="Hatje K."/>
            <person name="Horne I."/>
            <person name="Huang Y.P."/>
            <person name="Hughes D.S."/>
            <person name="Jacquin-Joly E."/>
            <person name="James W."/>
            <person name="Jhangiani S."/>
            <person name="Kollmar M."/>
            <person name="Kuwar S.S."/>
            <person name="Li S."/>
            <person name="Liu N.Y."/>
            <person name="Maibeche M.T."/>
            <person name="Miller J.R."/>
            <person name="Montagne N."/>
            <person name="Perry T."/>
            <person name="Qu J."/>
            <person name="Song S.V."/>
            <person name="Sutton G.G."/>
            <person name="Vogel H."/>
            <person name="Walenz B.P."/>
            <person name="Xu W."/>
            <person name="Zhang H.J."/>
            <person name="Zou Z."/>
            <person name="Batterham P."/>
            <person name="Edwards O.R."/>
            <person name="Feyereisen R."/>
            <person name="Gibbs R.A."/>
            <person name="Heckel D.G."/>
            <person name="McGrath A."/>
            <person name="Robin C."/>
            <person name="Scherer S.E."/>
            <person name="Worley K.C."/>
            <person name="Wu Y.D."/>
        </authorList>
    </citation>
    <scope>NUCLEOTIDE SEQUENCE [LARGE SCALE GENOMIC DNA]</scope>
    <source>
        <strain evidence="2">Harm_GR_Male_#8</strain>
        <tissue evidence="2">Whole organism</tissue>
    </source>
</reference>
<gene>
    <name evidence="2" type="primary">HaOG212226</name>
    <name evidence="2" type="ORF">B5X24_HaOG212226</name>
</gene>
<keyword evidence="3" id="KW-1185">Reference proteome</keyword>
<sequence length="420" mass="48937">MSEDFSTLTNVSPALTKDRLSKALTDWFNEPHTFTHWEYVSETGKGDSYLSELIRIRIHGINQNEVANHVQVILKNIPKSISRRLTFRSAEFFENEINFYEKVLPALLEFQSSKNVKDPFDKYARLFLTYSDGTNDVICLEDASIYNFGSAVRQEGIDIDHCKLTFKVLAQFHALSFAMKDQKPEEFNKIKTQVRELYYHDRLWGWYTRFWKRISGIAIDAVEKEYPDSIYVEKIKKFAVPERYQDMIDAATKTGDNGVISHGDSWTNNFLYKYVQEKPVDAKIIDFQLSRCATPVLDVAFMIYGCTTQDLRDKHYDDLLKYYYEVLSTQIREMGSDPSKVYSWELFMSEIKKYSFFGLAFSFESTPVIVLAPEDAIDMEMEGDECKNIDDIWQVGPFKTKEGRLREANNIKHCVDMGYI</sequence>
<feature type="domain" description="CHK kinase-like" evidence="1">
    <location>
        <begin position="138"/>
        <end position="333"/>
    </location>
</feature>
<proteinExistence type="predicted"/>